<protein>
    <recommendedName>
        <fullName evidence="3">Indolepyruvate ferredoxin oxidoreductase</fullName>
    </recommendedName>
</protein>
<reference evidence="1 2" key="1">
    <citation type="journal article" date="2014" name="Genome Announc.">
        <title>Draft Genome Sequence of Magnetospirillum sp. Strain SO-1, a Freshwater Magnetotactic Bacterium Isolated from the Ol'khovka River, Russia.</title>
        <authorList>
            <person name="Grouzdev D.S."/>
            <person name="Dziuba M.V."/>
            <person name="Sukhacheva M.S."/>
            <person name="Mardanov A.V."/>
            <person name="Beletskiy A.V."/>
            <person name="Kuznetsov B.B."/>
            <person name="Skryabin K.G."/>
        </authorList>
    </citation>
    <scope>NUCLEOTIDE SEQUENCE [LARGE SCALE GENOMIC DNA]</scope>
    <source>
        <strain evidence="1 2">SO-1</strain>
    </source>
</reference>
<gene>
    <name evidence="1" type="ORF">H261_17943</name>
</gene>
<comment type="caution">
    <text evidence="1">The sequence shown here is derived from an EMBL/GenBank/DDBJ whole genome shotgun (WGS) entry which is preliminary data.</text>
</comment>
<evidence type="ECO:0008006" key="3">
    <source>
        <dbReference type="Google" id="ProtNLM"/>
    </source>
</evidence>
<organism evidence="1 2">
    <name type="scientific">Paramagnetospirillum caucaseum</name>
    <dbReference type="NCBI Taxonomy" id="1244869"/>
    <lineage>
        <taxon>Bacteria</taxon>
        <taxon>Pseudomonadati</taxon>
        <taxon>Pseudomonadota</taxon>
        <taxon>Alphaproteobacteria</taxon>
        <taxon>Rhodospirillales</taxon>
        <taxon>Magnetospirillaceae</taxon>
        <taxon>Paramagnetospirillum</taxon>
    </lineage>
</organism>
<proteinExistence type="predicted"/>
<feature type="non-terminal residue" evidence="1">
    <location>
        <position position="68"/>
    </location>
</feature>
<name>M3A6Z4_9PROT</name>
<dbReference type="STRING" id="1244869.H261_17943"/>
<dbReference type="eggNOG" id="COG4231">
    <property type="taxonomic scope" value="Bacteria"/>
</dbReference>
<evidence type="ECO:0000313" key="2">
    <source>
        <dbReference type="Proteomes" id="UP000011744"/>
    </source>
</evidence>
<sequence length="68" mass="7408">MTVATTVTLDDKYTQEQGRIYLSGIQALVKLPMLQHLRDQAAGLNTGGFVSGYRGSPLGGLDKELWRA</sequence>
<dbReference type="EMBL" id="AONQ01000061">
    <property type="protein sequence ID" value="EME68558.1"/>
    <property type="molecule type" value="Genomic_DNA"/>
</dbReference>
<dbReference type="AlphaFoldDB" id="M3A6Z4"/>
<keyword evidence="2" id="KW-1185">Reference proteome</keyword>
<accession>M3A6Z4</accession>
<evidence type="ECO:0000313" key="1">
    <source>
        <dbReference type="EMBL" id="EME68558.1"/>
    </source>
</evidence>
<dbReference type="OrthoDB" id="8481862at2"/>
<dbReference type="Proteomes" id="UP000011744">
    <property type="component" value="Unassembled WGS sequence"/>
</dbReference>